<keyword evidence="7" id="KW-0645">Protease</keyword>
<dbReference type="Gene3D" id="2.60.120.380">
    <property type="match status" value="1"/>
</dbReference>
<dbReference type="InterPro" id="IPR013783">
    <property type="entry name" value="Ig-like_fold"/>
</dbReference>
<comment type="catalytic activity">
    <reaction evidence="1">
        <text>Digestion of native collagen in the triple helical region at Xaa-|-Gly bonds. With synthetic peptides, a preference is shown for Gly at P3 and P1', Pro and Ala at P2 and P2', and hydroxyproline, Ala or Arg at P3'.</text>
        <dbReference type="EC" id="3.4.24.3"/>
    </reaction>
</comment>
<gene>
    <name evidence="20" type="ordered locus">KSE_60110</name>
</gene>
<dbReference type="Pfam" id="PF04151">
    <property type="entry name" value="PPC"/>
    <property type="match status" value="1"/>
</dbReference>
<dbReference type="InterPro" id="IPR007280">
    <property type="entry name" value="Peptidase_C_arc/bac"/>
</dbReference>
<feature type="region of interest" description="Disordered" evidence="17">
    <location>
        <begin position="33"/>
        <end position="64"/>
    </location>
</feature>
<dbReference type="eggNOG" id="COG3291">
    <property type="taxonomic scope" value="Bacteria"/>
</dbReference>
<feature type="compositionally biased region" description="Low complexity" evidence="17">
    <location>
        <begin position="129"/>
        <end position="138"/>
    </location>
</feature>
<dbReference type="PANTHER" id="PTHR13062">
    <property type="entry name" value="COLLAGENASE"/>
    <property type="match status" value="1"/>
</dbReference>
<evidence type="ECO:0000259" key="19">
    <source>
        <dbReference type="PROSITE" id="PS50093"/>
    </source>
</evidence>
<dbReference type="PANTHER" id="PTHR13062:SF9">
    <property type="entry name" value="MICROBIAL COLLAGENASE"/>
    <property type="match status" value="1"/>
</dbReference>
<evidence type="ECO:0000256" key="14">
    <source>
        <dbReference type="ARBA" id="ARBA00023049"/>
    </source>
</evidence>
<evidence type="ECO:0000256" key="5">
    <source>
        <dbReference type="ARBA" id="ARBA00012653"/>
    </source>
</evidence>
<dbReference type="InterPro" id="IPR000601">
    <property type="entry name" value="PKD_dom"/>
</dbReference>
<evidence type="ECO:0000256" key="10">
    <source>
        <dbReference type="ARBA" id="ARBA00022801"/>
    </source>
</evidence>
<sequence>MRLRISLPTLAAGLVAGCTVAATLLPVTAAGAAPAGQNAKPSAAASGQNAPASAVDPKAPGGAVPKPLGPIVDAAPDTLTPVAAPLPPALLVQSQMGQPKGTTVQTTPRPAKQNAGKGLLAKSGGTSGGSPLAGAPGAEAGAAGAQAAAAQTCAYTDFGSRSGADLVNFVKGSTNTCVNTLYNVTGTDAGAIFKQANMVTVANAFKDLAAGYDGTNASGILQLVQFLRAGYYVQSYYPSQVGSYDGTLTAATKAGLDAFFAGTRWKDVTTANGVVLYDVLVLTDSANIQAKYLDVYKQVLNGYDNSYNATPKMVNAVNSVLFAPLWRGNWNTDFVNAVSADTSLVTTLGNFALNHRDLMGTSNAFLDVNAGNDISRIAGSSTNAENAAKPLIKQLLDTTAILGSTGPLYVHVAYNANYYDKGQCSYYGTCDLPKKLADTVLPNVLVCDNKTLRAQALTVAQLQPVCDSLRGEDTFFHNLVKDNGPVPNQYGKTVVMPVFASAADYQTYSWAIYGNSTDNGGQTVMDVTDPNNQPVCVMYQKSWNDDFPGNVWNLNHEYTHYLDNIYDMSGNFASETSVPDIWWIEGVAEYQSYTYRGVTDTQAMTEAAKHTYKLSTIFQNTYNNSDSTRVYPWGYLAVRYMFEKHPADVYNMLGHFRTGDYQGGYAVYNGLGTSYDADFDAWLDQCANGACFATGPTALFNQSVNGATVTLTDRSVVTNSPAQITGWHWTFGDGGTSEERNPSHTYAKAGTYTVALTVTDANGRTTATPSSVTTTVDASATLPTCADQRTDAMGQNCQRTGRARAAGDTDYMYIYLPAGTSTLKVTANGGTGTAYLYYNEDTWASPSAFTASSTTQGTAQTITVNNPTAGYRYLSLYAVTDFANVTISTQF</sequence>
<dbReference type="Gene3D" id="1.10.390.20">
    <property type="match status" value="1"/>
</dbReference>
<dbReference type="GO" id="GO:0006508">
    <property type="term" value="P:proteolysis"/>
    <property type="evidence" value="ECO:0007669"/>
    <property type="project" value="UniProtKB-KW"/>
</dbReference>
<feature type="signal peptide" evidence="18">
    <location>
        <begin position="1"/>
        <end position="21"/>
    </location>
</feature>
<dbReference type="GO" id="GO:0005975">
    <property type="term" value="P:carbohydrate metabolic process"/>
    <property type="evidence" value="ECO:0007669"/>
    <property type="project" value="UniProtKB-ARBA"/>
</dbReference>
<dbReference type="Gene3D" id="3.40.30.160">
    <property type="entry name" value="Collagenase ColT, N-terminal domain"/>
    <property type="match status" value="1"/>
</dbReference>
<name>E4N0U6_KITSK</name>
<evidence type="ECO:0000256" key="3">
    <source>
        <dbReference type="ARBA" id="ARBA00001947"/>
    </source>
</evidence>
<dbReference type="InterPro" id="IPR002169">
    <property type="entry name" value="Peptidase_M9A/M9B"/>
</dbReference>
<dbReference type="RefSeq" id="WP_014139076.1">
    <property type="nucleotide sequence ID" value="NC_016109.1"/>
</dbReference>
<feature type="compositionally biased region" description="Polar residues" evidence="17">
    <location>
        <begin position="97"/>
        <end position="108"/>
    </location>
</feature>
<evidence type="ECO:0000256" key="11">
    <source>
        <dbReference type="ARBA" id="ARBA00022833"/>
    </source>
</evidence>
<evidence type="ECO:0000256" key="9">
    <source>
        <dbReference type="ARBA" id="ARBA00022729"/>
    </source>
</evidence>
<keyword evidence="11" id="KW-0862">Zinc</keyword>
<evidence type="ECO:0000313" key="20">
    <source>
        <dbReference type="EMBL" id="BAJ31780.1"/>
    </source>
</evidence>
<comment type="subcellular location">
    <subcellularLocation>
        <location evidence="4">Secreted</location>
    </subcellularLocation>
</comment>
<dbReference type="Proteomes" id="UP000007076">
    <property type="component" value="Chromosome"/>
</dbReference>
<dbReference type="Gene3D" id="2.60.40.10">
    <property type="entry name" value="Immunoglobulins"/>
    <property type="match status" value="1"/>
</dbReference>
<feature type="region of interest" description="Disordered" evidence="17">
    <location>
        <begin position="97"/>
        <end position="138"/>
    </location>
</feature>
<feature type="domain" description="PKD" evidence="19">
    <location>
        <begin position="718"/>
        <end position="781"/>
    </location>
</feature>
<keyword evidence="12" id="KW-0106">Calcium</keyword>
<evidence type="ECO:0000256" key="17">
    <source>
        <dbReference type="SAM" id="MobiDB-lite"/>
    </source>
</evidence>
<keyword evidence="6" id="KW-0964">Secreted</keyword>
<dbReference type="EMBL" id="AP010968">
    <property type="protein sequence ID" value="BAJ31780.1"/>
    <property type="molecule type" value="Genomic_DNA"/>
</dbReference>
<evidence type="ECO:0000256" key="13">
    <source>
        <dbReference type="ARBA" id="ARBA00023026"/>
    </source>
</evidence>
<evidence type="ECO:0000256" key="7">
    <source>
        <dbReference type="ARBA" id="ARBA00022670"/>
    </source>
</evidence>
<feature type="compositionally biased region" description="Low complexity" evidence="17">
    <location>
        <begin position="33"/>
        <end position="54"/>
    </location>
</feature>
<dbReference type="eggNOG" id="COG3170">
    <property type="taxonomic scope" value="Bacteria"/>
</dbReference>
<dbReference type="KEGG" id="ksk:KSE_60110"/>
<accession>E4N0U6</accession>
<dbReference type="GO" id="GO:0008270">
    <property type="term" value="F:zinc ion binding"/>
    <property type="evidence" value="ECO:0007669"/>
    <property type="project" value="InterPro"/>
</dbReference>
<dbReference type="EC" id="3.4.24.3" evidence="5"/>
<dbReference type="CDD" id="cd00146">
    <property type="entry name" value="PKD"/>
    <property type="match status" value="1"/>
</dbReference>
<keyword evidence="13" id="KW-0843">Virulence</keyword>
<comment type="cofactor">
    <cofactor evidence="3">
        <name>Zn(2+)</name>
        <dbReference type="ChEBI" id="CHEBI:29105"/>
    </cofactor>
</comment>
<evidence type="ECO:0000256" key="18">
    <source>
        <dbReference type="SAM" id="SignalP"/>
    </source>
</evidence>
<proteinExistence type="predicted"/>
<dbReference type="SMART" id="SM00089">
    <property type="entry name" value="PKD"/>
    <property type="match status" value="1"/>
</dbReference>
<dbReference type="PATRIC" id="fig|452652.3.peg.6021"/>
<dbReference type="InterPro" id="IPR022409">
    <property type="entry name" value="PKD/Chitinase_dom"/>
</dbReference>
<dbReference type="PRINTS" id="PR00931">
    <property type="entry name" value="MICOLLPTASE"/>
</dbReference>
<dbReference type="STRING" id="452652.KSE_60110"/>
<keyword evidence="14" id="KW-0482">Metalloprotease</keyword>
<dbReference type="Pfam" id="PF01752">
    <property type="entry name" value="Peptidase_M9"/>
    <property type="match status" value="1"/>
</dbReference>
<evidence type="ECO:0000256" key="16">
    <source>
        <dbReference type="PIRSR" id="PIRSR602169-1"/>
    </source>
</evidence>
<organism evidence="20 21">
    <name type="scientific">Kitasatospora setae (strain ATCC 33774 / DSM 43861 / JCM 3304 / KCC A-0304 / NBRC 14216 / KM-6054)</name>
    <name type="common">Streptomyces setae</name>
    <dbReference type="NCBI Taxonomy" id="452652"/>
    <lineage>
        <taxon>Bacteria</taxon>
        <taxon>Bacillati</taxon>
        <taxon>Actinomycetota</taxon>
        <taxon>Actinomycetes</taxon>
        <taxon>Kitasatosporales</taxon>
        <taxon>Streptomycetaceae</taxon>
        <taxon>Kitasatospora</taxon>
    </lineage>
</organism>
<dbReference type="PROSITE" id="PS51257">
    <property type="entry name" value="PROKAR_LIPOPROTEIN"/>
    <property type="match status" value="1"/>
</dbReference>
<keyword evidence="15" id="KW-0865">Zymogen</keyword>
<dbReference type="AlphaFoldDB" id="E4N0U6"/>
<dbReference type="PROSITE" id="PS50093">
    <property type="entry name" value="PKD"/>
    <property type="match status" value="1"/>
</dbReference>
<dbReference type="Pfam" id="PF18911">
    <property type="entry name" value="PKD_4"/>
    <property type="match status" value="1"/>
</dbReference>
<keyword evidence="9 18" id="KW-0732">Signal</keyword>
<feature type="active site" evidence="16">
    <location>
        <position position="557"/>
    </location>
</feature>
<dbReference type="InterPro" id="IPR035986">
    <property type="entry name" value="PKD_dom_sf"/>
</dbReference>
<dbReference type="GO" id="GO:0005576">
    <property type="term" value="C:extracellular region"/>
    <property type="evidence" value="ECO:0007669"/>
    <property type="project" value="UniProtKB-SubCell"/>
</dbReference>
<dbReference type="HOGENOM" id="CLU_011878_0_0_11"/>
<evidence type="ECO:0000256" key="6">
    <source>
        <dbReference type="ARBA" id="ARBA00022525"/>
    </source>
</evidence>
<evidence type="ECO:0000256" key="12">
    <source>
        <dbReference type="ARBA" id="ARBA00022837"/>
    </source>
</evidence>
<comment type="cofactor">
    <cofactor evidence="2">
        <name>Ca(2+)</name>
        <dbReference type="ChEBI" id="CHEBI:29108"/>
    </cofactor>
</comment>
<evidence type="ECO:0000313" key="21">
    <source>
        <dbReference type="Proteomes" id="UP000007076"/>
    </source>
</evidence>
<evidence type="ECO:0000256" key="1">
    <source>
        <dbReference type="ARBA" id="ARBA00000424"/>
    </source>
</evidence>
<dbReference type="SUPFAM" id="SSF49299">
    <property type="entry name" value="PKD domain"/>
    <property type="match status" value="1"/>
</dbReference>
<dbReference type="InterPro" id="IPR013661">
    <property type="entry name" value="Peptidase_M9_N_dom"/>
</dbReference>
<keyword evidence="8" id="KW-0479">Metal-binding</keyword>
<dbReference type="Pfam" id="PF08453">
    <property type="entry name" value="Peptidase_M9_N"/>
    <property type="match status" value="1"/>
</dbReference>
<protein>
    <recommendedName>
        <fullName evidence="5">microbial collagenase</fullName>
        <ecNumber evidence="5">3.4.24.3</ecNumber>
    </recommendedName>
</protein>
<feature type="chain" id="PRO_5039682851" description="microbial collagenase" evidence="18">
    <location>
        <begin position="22"/>
        <end position="891"/>
    </location>
</feature>
<keyword evidence="21" id="KW-1185">Reference proteome</keyword>
<dbReference type="GO" id="GO:0004222">
    <property type="term" value="F:metalloendopeptidase activity"/>
    <property type="evidence" value="ECO:0007669"/>
    <property type="project" value="UniProtKB-EC"/>
</dbReference>
<evidence type="ECO:0000256" key="15">
    <source>
        <dbReference type="ARBA" id="ARBA00023145"/>
    </source>
</evidence>
<evidence type="ECO:0000256" key="8">
    <source>
        <dbReference type="ARBA" id="ARBA00022723"/>
    </source>
</evidence>
<evidence type="ECO:0000256" key="4">
    <source>
        <dbReference type="ARBA" id="ARBA00004613"/>
    </source>
</evidence>
<evidence type="ECO:0000256" key="2">
    <source>
        <dbReference type="ARBA" id="ARBA00001913"/>
    </source>
</evidence>
<reference evidence="20 21" key="1">
    <citation type="journal article" date="2010" name="DNA Res.">
        <title>Genome sequence of Kitasatospora setae NBRC 14216T: an evolutionary snapshot of the family Streptomycetaceae.</title>
        <authorList>
            <person name="Ichikawa N."/>
            <person name="Oguchi A."/>
            <person name="Ikeda H."/>
            <person name="Ishikawa J."/>
            <person name="Kitani S."/>
            <person name="Watanabe Y."/>
            <person name="Nakamura S."/>
            <person name="Katano Y."/>
            <person name="Kishi E."/>
            <person name="Sasagawa M."/>
            <person name="Ankai A."/>
            <person name="Fukui S."/>
            <person name="Hashimoto Y."/>
            <person name="Kamata S."/>
            <person name="Otoguro M."/>
            <person name="Tanikawa S."/>
            <person name="Nihira T."/>
            <person name="Horinouchi S."/>
            <person name="Ohnishi Y."/>
            <person name="Hayakawa M."/>
            <person name="Kuzuyama T."/>
            <person name="Arisawa A."/>
            <person name="Nomoto F."/>
            <person name="Miura H."/>
            <person name="Takahashi Y."/>
            <person name="Fujita N."/>
        </authorList>
    </citation>
    <scope>NUCLEOTIDE SEQUENCE [LARGE SCALE GENOMIC DNA]</scope>
    <source>
        <strain evidence="21">ATCC 33774 / DSM 43861 / JCM 3304 / KCC A-0304 / NBRC 14216 / KM-6054</strain>
    </source>
</reference>
<keyword evidence="10 20" id="KW-0378">Hydrolase</keyword>